<dbReference type="PANTHER" id="PTHR22601">
    <property type="entry name" value="ISP4 LIKE PROTEIN"/>
    <property type="match status" value="1"/>
</dbReference>
<protein>
    <submittedName>
        <fullName evidence="3">Uncharacterized protein</fullName>
    </submittedName>
</protein>
<dbReference type="Proteomes" id="UP000289738">
    <property type="component" value="Chromosome B01"/>
</dbReference>
<gene>
    <name evidence="3" type="ORF">Ahy_B01g056786</name>
</gene>
<keyword evidence="2" id="KW-0472">Membrane</keyword>
<keyword evidence="2" id="KW-1133">Transmembrane helix</keyword>
<dbReference type="GO" id="GO:0055085">
    <property type="term" value="P:transmembrane transport"/>
    <property type="evidence" value="ECO:0007669"/>
    <property type="project" value="InterPro"/>
</dbReference>
<keyword evidence="4" id="KW-1185">Reference proteome</keyword>
<keyword evidence="2" id="KW-0812">Transmembrane</keyword>
<evidence type="ECO:0000256" key="1">
    <source>
        <dbReference type="SAM" id="MobiDB-lite"/>
    </source>
</evidence>
<dbReference type="InterPro" id="IPR004648">
    <property type="entry name" value="Oligpept_transpt"/>
</dbReference>
<sequence length="87" mass="9553">MATKNHADDPTDTEKAANGGDPPYERSPIEEVALVLPETDDPSLPATTFKAWTRPLTISAILMQILVLLIGRFMAATLPTDHYNFLD</sequence>
<dbReference type="AlphaFoldDB" id="A0A445AZI3"/>
<reference evidence="3 4" key="1">
    <citation type="submission" date="2019-01" db="EMBL/GenBank/DDBJ databases">
        <title>Sequencing of cultivated peanut Arachis hypogaea provides insights into genome evolution and oil improvement.</title>
        <authorList>
            <person name="Chen X."/>
        </authorList>
    </citation>
    <scope>NUCLEOTIDE SEQUENCE [LARGE SCALE GENOMIC DNA]</scope>
    <source>
        <strain evidence="4">cv. Fuhuasheng</strain>
        <tissue evidence="3">Leaves</tissue>
    </source>
</reference>
<feature type="transmembrane region" description="Helical" evidence="2">
    <location>
        <begin position="56"/>
        <end position="75"/>
    </location>
</feature>
<organism evidence="3 4">
    <name type="scientific">Arachis hypogaea</name>
    <name type="common">Peanut</name>
    <dbReference type="NCBI Taxonomy" id="3818"/>
    <lineage>
        <taxon>Eukaryota</taxon>
        <taxon>Viridiplantae</taxon>
        <taxon>Streptophyta</taxon>
        <taxon>Embryophyta</taxon>
        <taxon>Tracheophyta</taxon>
        <taxon>Spermatophyta</taxon>
        <taxon>Magnoliopsida</taxon>
        <taxon>eudicotyledons</taxon>
        <taxon>Gunneridae</taxon>
        <taxon>Pentapetalae</taxon>
        <taxon>rosids</taxon>
        <taxon>fabids</taxon>
        <taxon>Fabales</taxon>
        <taxon>Fabaceae</taxon>
        <taxon>Papilionoideae</taxon>
        <taxon>50 kb inversion clade</taxon>
        <taxon>dalbergioids sensu lato</taxon>
        <taxon>Dalbergieae</taxon>
        <taxon>Pterocarpus clade</taxon>
        <taxon>Arachis</taxon>
    </lineage>
</organism>
<dbReference type="EMBL" id="SDMP01000011">
    <property type="protein sequence ID" value="RYR31855.1"/>
    <property type="molecule type" value="Genomic_DNA"/>
</dbReference>
<dbReference type="STRING" id="3818.A0A445AZI3"/>
<evidence type="ECO:0000256" key="2">
    <source>
        <dbReference type="SAM" id="Phobius"/>
    </source>
</evidence>
<comment type="caution">
    <text evidence="3">The sequence shown here is derived from an EMBL/GenBank/DDBJ whole genome shotgun (WGS) entry which is preliminary data.</text>
</comment>
<evidence type="ECO:0000313" key="4">
    <source>
        <dbReference type="Proteomes" id="UP000289738"/>
    </source>
</evidence>
<feature type="region of interest" description="Disordered" evidence="1">
    <location>
        <begin position="1"/>
        <end position="26"/>
    </location>
</feature>
<proteinExistence type="predicted"/>
<name>A0A445AZI3_ARAHY</name>
<accession>A0A445AZI3</accession>
<feature type="compositionally biased region" description="Basic and acidic residues" evidence="1">
    <location>
        <begin position="1"/>
        <end position="15"/>
    </location>
</feature>
<evidence type="ECO:0000313" key="3">
    <source>
        <dbReference type="EMBL" id="RYR31855.1"/>
    </source>
</evidence>